<sequence length="271" mass="31204">MERKIDEKKRNQPLIKIVITLLTLIVLILIGIPFSKYFLIATHTQETKTIIHNKMPGIIPKTEKIEAPNLATLMGQAPQADNQKISGENAYAIGQVVIPTVSIDQPIFIGLTNENLVHGTVDLFPNRQPDKNTLTIIGHHVFYYGGYQLLFGGIQNLKKEEPVYVRYFNQYYEYKVSSNVIIKETDVDKLVDIGPDYLYLMTCNQTLKTPYRVLITAKKVSVNEMKLKETFQESSKVLTNKSQKNYLIWFIMPIIILIFIISIFLFYVWKI</sequence>
<keyword evidence="5" id="KW-0812">Transmembrane</keyword>
<name>A0AAP4DUL5_9LACT</name>
<evidence type="ECO:0000256" key="1">
    <source>
        <dbReference type="ARBA" id="ARBA00022670"/>
    </source>
</evidence>
<keyword evidence="5" id="KW-0472">Membrane</keyword>
<accession>A0AAP4DUL5</accession>
<evidence type="ECO:0000313" key="7">
    <source>
        <dbReference type="Proteomes" id="UP001152598"/>
    </source>
</evidence>
<protein>
    <submittedName>
        <fullName evidence="6">Class A sortase</fullName>
    </submittedName>
</protein>
<feature type="transmembrane region" description="Helical" evidence="5">
    <location>
        <begin position="14"/>
        <end position="34"/>
    </location>
</feature>
<comment type="caution">
    <text evidence="6">The sequence shown here is derived from an EMBL/GenBank/DDBJ whole genome shotgun (WGS) entry which is preliminary data.</text>
</comment>
<keyword evidence="2" id="KW-0378">Hydrolase</keyword>
<organism evidence="6 7">
    <name type="scientific">Lactococcus lactis</name>
    <dbReference type="NCBI Taxonomy" id="1358"/>
    <lineage>
        <taxon>Bacteria</taxon>
        <taxon>Bacillati</taxon>
        <taxon>Bacillota</taxon>
        <taxon>Bacilli</taxon>
        <taxon>Lactobacillales</taxon>
        <taxon>Streptococcaceae</taxon>
        <taxon>Lactococcus</taxon>
    </lineage>
</organism>
<dbReference type="Gene3D" id="2.40.260.10">
    <property type="entry name" value="Sortase"/>
    <property type="match status" value="1"/>
</dbReference>
<keyword evidence="5" id="KW-1133">Transmembrane helix</keyword>
<reference evidence="6" key="1">
    <citation type="submission" date="2022-10" db="EMBL/GenBank/DDBJ databases">
        <authorList>
            <person name="Turner M.S."/>
            <person name="Huang W."/>
        </authorList>
    </citation>
    <scope>NUCLEOTIDE SEQUENCE</scope>
    <source>
        <strain evidence="6">54</strain>
    </source>
</reference>
<evidence type="ECO:0000256" key="5">
    <source>
        <dbReference type="SAM" id="Phobius"/>
    </source>
</evidence>
<dbReference type="Pfam" id="PF04203">
    <property type="entry name" value="Sortase"/>
    <property type="match status" value="1"/>
</dbReference>
<dbReference type="RefSeq" id="WP_251899672.1">
    <property type="nucleotide sequence ID" value="NZ_AP025700.1"/>
</dbReference>
<keyword evidence="1" id="KW-0645">Protease</keyword>
<dbReference type="SUPFAM" id="SSF63817">
    <property type="entry name" value="Sortase"/>
    <property type="match status" value="1"/>
</dbReference>
<keyword evidence="3" id="KW-0788">Thiol protease</keyword>
<dbReference type="CDD" id="cd06165">
    <property type="entry name" value="Sortase_A"/>
    <property type="match status" value="1"/>
</dbReference>
<feature type="active site" description="Proton donor/acceptor" evidence="4">
    <location>
        <position position="139"/>
    </location>
</feature>
<gene>
    <name evidence="6" type="ORF">OGZ50_08525</name>
</gene>
<dbReference type="NCBIfam" id="TIGR01076">
    <property type="entry name" value="sortase_fam"/>
    <property type="match status" value="1"/>
</dbReference>
<proteinExistence type="predicted"/>
<dbReference type="AlphaFoldDB" id="A0AAP4DUL5"/>
<evidence type="ECO:0000313" key="6">
    <source>
        <dbReference type="EMBL" id="MDG4976774.1"/>
    </source>
</evidence>
<feature type="active site" description="Acyl-thioester intermediate" evidence="4">
    <location>
        <position position="203"/>
    </location>
</feature>
<dbReference type="InterPro" id="IPR023365">
    <property type="entry name" value="Sortase_dom-sf"/>
</dbReference>
<dbReference type="GO" id="GO:0006508">
    <property type="term" value="P:proteolysis"/>
    <property type="evidence" value="ECO:0007669"/>
    <property type="project" value="UniProtKB-KW"/>
</dbReference>
<evidence type="ECO:0000256" key="4">
    <source>
        <dbReference type="PIRSR" id="PIRSR605754-1"/>
    </source>
</evidence>
<evidence type="ECO:0000256" key="3">
    <source>
        <dbReference type="ARBA" id="ARBA00022807"/>
    </source>
</evidence>
<dbReference type="Proteomes" id="UP001152598">
    <property type="component" value="Unassembled WGS sequence"/>
</dbReference>
<dbReference type="GO" id="GO:0008234">
    <property type="term" value="F:cysteine-type peptidase activity"/>
    <property type="evidence" value="ECO:0007669"/>
    <property type="project" value="UniProtKB-KW"/>
</dbReference>
<reference evidence="6" key="2">
    <citation type="journal article" date="2023" name="Food Microbiol.">
        <title>Evaluation of the fermentation potential of lactic acid bacteria isolated from herbs, fruits and vegetables as starter cultures in nut-based milk alternatives.</title>
        <authorList>
            <person name="Huang W."/>
            <person name="Dong A."/>
            <person name="Pham H.T."/>
            <person name="Zhou C."/>
            <person name="Huo Z."/>
            <person name="Watjen A.P."/>
            <person name="Prakash S."/>
            <person name="Bang-Berthelsen C.H."/>
            <person name="Turner M.S."/>
        </authorList>
    </citation>
    <scope>NUCLEOTIDE SEQUENCE</scope>
    <source>
        <strain evidence="6">54</strain>
    </source>
</reference>
<dbReference type="InterPro" id="IPR005754">
    <property type="entry name" value="Sortase"/>
</dbReference>
<dbReference type="EMBL" id="JAOWLV010000004">
    <property type="protein sequence ID" value="MDG4976774.1"/>
    <property type="molecule type" value="Genomic_DNA"/>
</dbReference>
<feature type="transmembrane region" description="Helical" evidence="5">
    <location>
        <begin position="246"/>
        <end position="269"/>
    </location>
</feature>
<evidence type="ECO:0000256" key="2">
    <source>
        <dbReference type="ARBA" id="ARBA00022801"/>
    </source>
</evidence>
<dbReference type="InterPro" id="IPR042007">
    <property type="entry name" value="Sortase_A"/>
</dbReference>